<dbReference type="InterPro" id="IPR000890">
    <property type="entry name" value="Aliphatic_acid_kin_short-chain"/>
</dbReference>
<dbReference type="InterPro" id="IPR043129">
    <property type="entry name" value="ATPase_NBD"/>
</dbReference>
<dbReference type="PROSITE" id="PS01076">
    <property type="entry name" value="ACETATE_KINASE_2"/>
    <property type="match status" value="1"/>
</dbReference>
<dbReference type="GO" id="GO:0008776">
    <property type="term" value="F:acetate kinase activity"/>
    <property type="evidence" value="ECO:0007669"/>
    <property type="project" value="UniProtKB-UniRule"/>
</dbReference>
<evidence type="ECO:0000256" key="4">
    <source>
        <dbReference type="ARBA" id="ARBA00022777"/>
    </source>
</evidence>
<organism evidence="9 10">
    <name type="scientific">bacterium (Candidatus Gribaldobacteria) CG_4_10_14_0_2_um_filter_36_18</name>
    <dbReference type="NCBI Taxonomy" id="2014264"/>
    <lineage>
        <taxon>Bacteria</taxon>
        <taxon>Candidatus Gribaldobacteria</taxon>
    </lineage>
</organism>
<name>A0A2M7VJP8_9BACT</name>
<feature type="transmembrane region" description="Helical" evidence="8">
    <location>
        <begin position="295"/>
        <end position="319"/>
    </location>
</feature>
<keyword evidence="4 6" id="KW-0418">Kinase</keyword>
<keyword evidence="6" id="KW-0963">Cytoplasm</keyword>
<dbReference type="InterPro" id="IPR004372">
    <property type="entry name" value="Ac/propionate_kinase"/>
</dbReference>
<keyword evidence="3 6" id="KW-0547">Nucleotide-binding</keyword>
<feature type="binding site" evidence="6">
    <location>
        <begin position="193"/>
        <end position="197"/>
    </location>
    <ligand>
        <name>ATP</name>
        <dbReference type="ChEBI" id="CHEBI:30616"/>
    </ligand>
</feature>
<keyword evidence="5 6" id="KW-0067">ATP-binding</keyword>
<evidence type="ECO:0000256" key="2">
    <source>
        <dbReference type="ARBA" id="ARBA00022679"/>
    </source>
</evidence>
<dbReference type="Pfam" id="PF00871">
    <property type="entry name" value="Acetate_kinase"/>
    <property type="match status" value="1"/>
</dbReference>
<dbReference type="Proteomes" id="UP000231469">
    <property type="component" value="Unassembled WGS sequence"/>
</dbReference>
<evidence type="ECO:0000313" key="10">
    <source>
        <dbReference type="Proteomes" id="UP000231469"/>
    </source>
</evidence>
<dbReference type="Gene3D" id="3.30.420.40">
    <property type="match status" value="2"/>
</dbReference>
<dbReference type="SUPFAM" id="SSF53067">
    <property type="entry name" value="Actin-like ATPase domain"/>
    <property type="match status" value="2"/>
</dbReference>
<keyword evidence="8" id="KW-1133">Transmembrane helix</keyword>
<accession>A0A2M7VJP8</accession>
<evidence type="ECO:0000256" key="5">
    <source>
        <dbReference type="ARBA" id="ARBA00022840"/>
    </source>
</evidence>
<keyword evidence="8" id="KW-0472">Membrane</keyword>
<dbReference type="PANTHER" id="PTHR21060">
    <property type="entry name" value="ACETATE KINASE"/>
    <property type="match status" value="1"/>
</dbReference>
<dbReference type="EMBL" id="PFPS01000119">
    <property type="protein sequence ID" value="PJA02050.1"/>
    <property type="molecule type" value="Genomic_DNA"/>
</dbReference>
<evidence type="ECO:0000256" key="7">
    <source>
        <dbReference type="RuleBase" id="RU003835"/>
    </source>
</evidence>
<evidence type="ECO:0000256" key="6">
    <source>
        <dbReference type="HAMAP-Rule" id="MF_00020"/>
    </source>
</evidence>
<keyword evidence="2 6" id="KW-0808">Transferase</keyword>
<proteinExistence type="inferred from homology"/>
<comment type="subunit">
    <text evidence="6">Homodimer.</text>
</comment>
<comment type="catalytic activity">
    <reaction evidence="6">
        <text>acetate + ATP = acetyl phosphate + ADP</text>
        <dbReference type="Rhea" id="RHEA:11352"/>
        <dbReference type="ChEBI" id="CHEBI:22191"/>
        <dbReference type="ChEBI" id="CHEBI:30089"/>
        <dbReference type="ChEBI" id="CHEBI:30616"/>
        <dbReference type="ChEBI" id="CHEBI:456216"/>
        <dbReference type="EC" id="2.7.2.1"/>
    </reaction>
</comment>
<comment type="cofactor">
    <cofactor evidence="6">
        <name>Mg(2+)</name>
        <dbReference type="ChEBI" id="CHEBI:18420"/>
    </cofactor>
    <cofactor evidence="6">
        <name>Mn(2+)</name>
        <dbReference type="ChEBI" id="CHEBI:29035"/>
    </cofactor>
    <text evidence="6">Mg(2+). Can also accept Mn(2+).</text>
</comment>
<evidence type="ECO:0000313" key="9">
    <source>
        <dbReference type="EMBL" id="PJA02050.1"/>
    </source>
</evidence>
<dbReference type="AlphaFoldDB" id="A0A2M7VJP8"/>
<dbReference type="PANTHER" id="PTHR21060:SF15">
    <property type="entry name" value="ACETATE KINASE-RELATED"/>
    <property type="match status" value="1"/>
</dbReference>
<comment type="caution">
    <text evidence="9">The sequence shown here is derived from an EMBL/GenBank/DDBJ whole genome shotgun (WGS) entry which is preliminary data.</text>
</comment>
<dbReference type="GO" id="GO:0006083">
    <property type="term" value="P:acetate metabolic process"/>
    <property type="evidence" value="ECO:0007669"/>
    <property type="project" value="TreeGrafter"/>
</dbReference>
<dbReference type="EC" id="2.7.2.1" evidence="6"/>
<gene>
    <name evidence="6" type="primary">ackA</name>
    <name evidence="9" type="ORF">COX73_02875</name>
</gene>
<feature type="binding site" evidence="6">
    <location>
        <position position="61"/>
    </location>
    <ligand>
        <name>substrate</name>
    </ligand>
</feature>
<keyword evidence="6" id="KW-0460">Magnesium</keyword>
<evidence type="ECO:0000256" key="3">
    <source>
        <dbReference type="ARBA" id="ARBA00022741"/>
    </source>
</evidence>
<dbReference type="UniPathway" id="UPA00340">
    <property type="reaction ID" value="UER00458"/>
</dbReference>
<dbReference type="GO" id="GO:0005524">
    <property type="term" value="F:ATP binding"/>
    <property type="evidence" value="ECO:0007669"/>
    <property type="project" value="UniProtKB-KW"/>
</dbReference>
<dbReference type="PIRSF" id="PIRSF000722">
    <property type="entry name" value="Acetate_prop_kin"/>
    <property type="match status" value="1"/>
</dbReference>
<comment type="subcellular location">
    <subcellularLocation>
        <location evidence="6">Cytoplasm</location>
    </subcellularLocation>
</comment>
<comment type="caution">
    <text evidence="6">Lacks conserved residue(s) required for the propagation of feature annotation.</text>
</comment>
<protein>
    <recommendedName>
        <fullName evidence="6">Acetate kinase</fullName>
        <ecNumber evidence="6">2.7.2.1</ecNumber>
    </recommendedName>
    <alternativeName>
        <fullName evidence="6">Acetokinase</fullName>
    </alternativeName>
</protein>
<comment type="pathway">
    <text evidence="6">Metabolic intermediate biosynthesis; acetyl-CoA biosynthesis; acetyl-CoA from acetate: step 1/2.</text>
</comment>
<keyword evidence="8" id="KW-0812">Transmembrane</keyword>
<dbReference type="GO" id="GO:0000287">
    <property type="term" value="F:magnesium ion binding"/>
    <property type="evidence" value="ECO:0007669"/>
    <property type="project" value="UniProtKB-UniRule"/>
</dbReference>
<feature type="binding site" evidence="6">
    <location>
        <position position="6"/>
    </location>
    <ligand>
        <name>Mg(2+)</name>
        <dbReference type="ChEBI" id="CHEBI:18420"/>
    </ligand>
</feature>
<dbReference type="HAMAP" id="MF_00020">
    <property type="entry name" value="Acetate_kinase"/>
    <property type="match status" value="1"/>
</dbReference>
<dbReference type="GO" id="GO:0005737">
    <property type="term" value="C:cytoplasm"/>
    <property type="evidence" value="ECO:0007669"/>
    <property type="project" value="UniProtKB-SubCell"/>
</dbReference>
<feature type="site" description="Transition state stabilizer" evidence="6">
    <location>
        <position position="226"/>
    </location>
</feature>
<feature type="binding site" evidence="6">
    <location>
        <position position="13"/>
    </location>
    <ligand>
        <name>ATP</name>
        <dbReference type="ChEBI" id="CHEBI:30616"/>
    </ligand>
</feature>
<dbReference type="PRINTS" id="PR00471">
    <property type="entry name" value="ACETATEKNASE"/>
</dbReference>
<reference evidence="10" key="1">
    <citation type="submission" date="2017-09" db="EMBL/GenBank/DDBJ databases">
        <title>Depth-based differentiation of microbial function through sediment-hosted aquifers and enrichment of novel symbionts in the deep terrestrial subsurface.</title>
        <authorList>
            <person name="Probst A.J."/>
            <person name="Ladd B."/>
            <person name="Jarett J.K."/>
            <person name="Geller-Mcgrath D.E."/>
            <person name="Sieber C.M.K."/>
            <person name="Emerson J.B."/>
            <person name="Anantharaman K."/>
            <person name="Thomas B.C."/>
            <person name="Malmstrom R."/>
            <person name="Stieglmeier M."/>
            <person name="Klingl A."/>
            <person name="Woyke T."/>
            <person name="Ryan C.M."/>
            <person name="Banfield J.F."/>
        </authorList>
    </citation>
    <scope>NUCLEOTIDE SEQUENCE [LARGE SCALE GENOMIC DNA]</scope>
</reference>
<evidence type="ECO:0000256" key="8">
    <source>
        <dbReference type="SAM" id="Phobius"/>
    </source>
</evidence>
<sequence length="356" mass="40127">MLLVLNCGSQSIKWKLFEDDLKLAKEGEREIFNPKNYQRMLTKELRKTAKYKKDIKVIGHRVVQGGNKFRRPTLITRATARGEDERSSSPNRANLKELEKFNKLAPLHNPFNILGIRISQKIFPNSKQIAVFDTGFYLNLPERAYNYTLPKYIIKKFGFQRLGFHGISHEFVAKEAAQKIKKPFKKLKIITCHLGGGSSITAIKNGRAVDTSMGFTPMEGVVMMTRPGDIDAGIVLELAKSFSPKRANEILNFESGLKSISGTKEMLEILRKAKKGNQEAKLALEIFIYKIKKYIGAYFAVLGGCDLLVFTGAIGWGSLKIRKMICKDLAILKNTKILAVETDEELAIAKKLQKKL</sequence>
<dbReference type="InterPro" id="IPR023865">
    <property type="entry name" value="Aliphatic_acid_kinase_CS"/>
</dbReference>
<comment type="similarity">
    <text evidence="1 6 7">Belongs to the acetokinase family.</text>
</comment>
<dbReference type="NCBIfam" id="TIGR00016">
    <property type="entry name" value="ackA"/>
    <property type="match status" value="1"/>
</dbReference>
<comment type="function">
    <text evidence="6">Catalyzes the formation of acetyl phosphate from acetate and ATP. Can also catalyze the reverse reaction.</text>
</comment>
<feature type="site" description="Transition state stabilizer" evidence="6">
    <location>
        <position position="165"/>
    </location>
</feature>
<dbReference type="GO" id="GO:0006085">
    <property type="term" value="P:acetyl-CoA biosynthetic process"/>
    <property type="evidence" value="ECO:0007669"/>
    <property type="project" value="UniProtKB-UniRule"/>
</dbReference>
<evidence type="ECO:0000256" key="1">
    <source>
        <dbReference type="ARBA" id="ARBA00008748"/>
    </source>
</evidence>
<keyword evidence="6" id="KW-0479">Metal-binding</keyword>
<feature type="active site" description="Proton donor/acceptor" evidence="6">
    <location>
        <position position="133"/>
    </location>
</feature>